<name>A0AAD9Q8C2_ACRCE</name>
<dbReference type="GO" id="GO:0005813">
    <property type="term" value="C:centrosome"/>
    <property type="evidence" value="ECO:0007669"/>
    <property type="project" value="TreeGrafter"/>
</dbReference>
<dbReference type="InterPro" id="IPR045107">
    <property type="entry name" value="SAC3/GANP/THP3"/>
</dbReference>
<reference evidence="2" key="1">
    <citation type="journal article" date="2023" name="G3 (Bethesda)">
        <title>Whole genome assembly and annotation of the endangered Caribbean coral Acropora cervicornis.</title>
        <authorList>
            <person name="Selwyn J.D."/>
            <person name="Vollmer S.V."/>
        </authorList>
    </citation>
    <scope>NUCLEOTIDE SEQUENCE</scope>
    <source>
        <strain evidence="2">K2</strain>
    </source>
</reference>
<gene>
    <name evidence="2" type="ORF">P5673_021523</name>
</gene>
<dbReference type="GO" id="GO:0005819">
    <property type="term" value="C:spindle"/>
    <property type="evidence" value="ECO:0007669"/>
    <property type="project" value="TreeGrafter"/>
</dbReference>
<dbReference type="PANTHER" id="PTHR12436:SF38">
    <property type="entry name" value="SAC3 DOMAIN-CONTAINING PROTEIN 1"/>
    <property type="match status" value="1"/>
</dbReference>
<protein>
    <submittedName>
        <fullName evidence="2">Germinal-center associated nuclear protein</fullName>
    </submittedName>
</protein>
<dbReference type="Gene3D" id="1.25.40.990">
    <property type="match status" value="1"/>
</dbReference>
<dbReference type="Proteomes" id="UP001249851">
    <property type="component" value="Unassembled WGS sequence"/>
</dbReference>
<dbReference type="GO" id="GO:0051225">
    <property type="term" value="P:spindle assembly"/>
    <property type="evidence" value="ECO:0007669"/>
    <property type="project" value="TreeGrafter"/>
</dbReference>
<dbReference type="GO" id="GO:0051298">
    <property type="term" value="P:centrosome duplication"/>
    <property type="evidence" value="ECO:0007669"/>
    <property type="project" value="TreeGrafter"/>
</dbReference>
<organism evidence="2 3">
    <name type="scientific">Acropora cervicornis</name>
    <name type="common">Staghorn coral</name>
    <dbReference type="NCBI Taxonomy" id="6130"/>
    <lineage>
        <taxon>Eukaryota</taxon>
        <taxon>Metazoa</taxon>
        <taxon>Cnidaria</taxon>
        <taxon>Anthozoa</taxon>
        <taxon>Hexacorallia</taxon>
        <taxon>Scleractinia</taxon>
        <taxon>Astrocoeniina</taxon>
        <taxon>Acroporidae</taxon>
        <taxon>Acropora</taxon>
    </lineage>
</organism>
<evidence type="ECO:0000259" key="1">
    <source>
        <dbReference type="Pfam" id="PF03399"/>
    </source>
</evidence>
<dbReference type="GO" id="GO:0005634">
    <property type="term" value="C:nucleus"/>
    <property type="evidence" value="ECO:0007669"/>
    <property type="project" value="TreeGrafter"/>
</dbReference>
<keyword evidence="3" id="KW-1185">Reference proteome</keyword>
<dbReference type="Pfam" id="PF03399">
    <property type="entry name" value="SAC3_GANP"/>
    <property type="match status" value="1"/>
</dbReference>
<reference evidence="2" key="2">
    <citation type="journal article" date="2023" name="Science">
        <title>Genomic signatures of disease resistance in endangered staghorn corals.</title>
        <authorList>
            <person name="Vollmer S.V."/>
            <person name="Selwyn J.D."/>
            <person name="Despard B.A."/>
            <person name="Roesel C.L."/>
        </authorList>
    </citation>
    <scope>NUCLEOTIDE SEQUENCE</scope>
    <source>
        <strain evidence="2">K2</strain>
    </source>
</reference>
<dbReference type="EMBL" id="JARQWQ010000055">
    <property type="protein sequence ID" value="KAK2556602.1"/>
    <property type="molecule type" value="Genomic_DNA"/>
</dbReference>
<accession>A0AAD9Q8C2</accession>
<proteinExistence type="predicted"/>
<dbReference type="InterPro" id="IPR005062">
    <property type="entry name" value="SAC3/GANP/THP3_conserved"/>
</dbReference>
<dbReference type="AlphaFoldDB" id="A0AAD9Q8C2"/>
<evidence type="ECO:0000313" key="2">
    <source>
        <dbReference type="EMBL" id="KAK2556602.1"/>
    </source>
</evidence>
<sequence length="410" mass="46588">MECTQGKCLQMCPQREISLREQQRHFHFFETLAFTSDSNNILDEKKSAIDPLAMVKEFSRSAAGKSLDPSSLRPANTLQQTMNYLVEKIASKDGVFPWKTIYCFIFDRIRAIRQDLVIQGITGKIAVEIFEKTCRFHILSGYKLCETPIDVFDSKINNDHTSECLKRLLGLYDEEIVSVCNSRPEFESYYLLYNLGSFDAVSRAVTLPTEINQNWLFQLALAISRAAIMKNFVKFFRLVKRLPHLACCALHRHFNQIRFDALAAINKAYYNRNASFPLSLLVQMLDFNDVQEAKDFCVHFELEVTETAVKLTKSDLRISKPLKARFSNTINEKSTFSASDMIGGKGAIAQTLLVSSLHISSSQRKGLSPSANTTDIMTLNSLPRVASQPRPAWFGKARGRGRGWKMQLKH</sequence>
<feature type="domain" description="SAC3/GANP/THP3 conserved" evidence="1">
    <location>
        <begin position="11"/>
        <end position="305"/>
    </location>
</feature>
<evidence type="ECO:0000313" key="3">
    <source>
        <dbReference type="Proteomes" id="UP001249851"/>
    </source>
</evidence>
<dbReference type="PANTHER" id="PTHR12436">
    <property type="entry name" value="80 KDA MCM3-ASSOCIATED PROTEIN"/>
    <property type="match status" value="1"/>
</dbReference>
<comment type="caution">
    <text evidence="2">The sequence shown here is derived from an EMBL/GenBank/DDBJ whole genome shotgun (WGS) entry which is preliminary data.</text>
</comment>